<proteinExistence type="predicted"/>
<dbReference type="Pfam" id="PF11887">
    <property type="entry name" value="Mce4_CUP1"/>
    <property type="match status" value="1"/>
</dbReference>
<evidence type="ECO:0000313" key="6">
    <source>
        <dbReference type="Proteomes" id="UP000215506"/>
    </source>
</evidence>
<keyword evidence="2" id="KW-0472">Membrane</keyword>
<protein>
    <recommendedName>
        <fullName evidence="7">Mce/MlaD domain-containing protein</fullName>
    </recommendedName>
</protein>
<feature type="transmembrane region" description="Helical" evidence="2">
    <location>
        <begin position="24"/>
        <end position="44"/>
    </location>
</feature>
<evidence type="ECO:0000256" key="1">
    <source>
        <dbReference type="SAM" id="MobiDB-lite"/>
    </source>
</evidence>
<dbReference type="PANTHER" id="PTHR33371">
    <property type="entry name" value="INTERMEMBRANE PHOSPHOLIPID TRANSPORT SYSTEM BINDING PROTEIN MLAD-RELATED"/>
    <property type="match status" value="1"/>
</dbReference>
<reference evidence="5 6" key="1">
    <citation type="submission" date="2017-07" db="EMBL/GenBank/DDBJ databases">
        <title>First draft Genome Sequence of Nocardia cerradoensis isolated from human infection.</title>
        <authorList>
            <person name="Carrasco G."/>
        </authorList>
    </citation>
    <scope>NUCLEOTIDE SEQUENCE [LARGE SCALE GENOMIC DNA]</scope>
    <source>
        <strain evidence="5 6">CNM20130759</strain>
    </source>
</reference>
<feature type="region of interest" description="Disordered" evidence="1">
    <location>
        <begin position="362"/>
        <end position="420"/>
    </location>
</feature>
<accession>A0A231GUQ5</accession>
<dbReference type="EMBL" id="NGAF01000033">
    <property type="protein sequence ID" value="OXR40360.1"/>
    <property type="molecule type" value="Genomic_DNA"/>
</dbReference>
<evidence type="ECO:0000259" key="3">
    <source>
        <dbReference type="Pfam" id="PF02470"/>
    </source>
</evidence>
<evidence type="ECO:0008006" key="7">
    <source>
        <dbReference type="Google" id="ProtNLM"/>
    </source>
</evidence>
<dbReference type="InterPro" id="IPR005693">
    <property type="entry name" value="Mce"/>
</dbReference>
<dbReference type="Pfam" id="PF02470">
    <property type="entry name" value="MlaD"/>
    <property type="match status" value="1"/>
</dbReference>
<feature type="domain" description="Mce/MlaD" evidence="3">
    <location>
        <begin position="55"/>
        <end position="129"/>
    </location>
</feature>
<dbReference type="InterPro" id="IPR052336">
    <property type="entry name" value="MlaD_Phospholipid_Transporter"/>
</dbReference>
<feature type="domain" description="Mammalian cell entry C-terminal" evidence="4">
    <location>
        <begin position="137"/>
        <end position="344"/>
    </location>
</feature>
<keyword evidence="6" id="KW-1185">Reference proteome</keyword>
<keyword evidence="2" id="KW-0812">Transmembrane</keyword>
<comment type="caution">
    <text evidence="5">The sequence shown here is derived from an EMBL/GenBank/DDBJ whole genome shotgun (WGS) entry which is preliminary data.</text>
</comment>
<dbReference type="InterPro" id="IPR024516">
    <property type="entry name" value="Mce_C"/>
</dbReference>
<keyword evidence="2" id="KW-1133">Transmembrane helix</keyword>
<evidence type="ECO:0000256" key="2">
    <source>
        <dbReference type="SAM" id="Phobius"/>
    </source>
</evidence>
<dbReference type="Proteomes" id="UP000215506">
    <property type="component" value="Unassembled WGS sequence"/>
</dbReference>
<dbReference type="AlphaFoldDB" id="A0A231GUQ5"/>
<organism evidence="5 6">
    <name type="scientific">Nocardia cerradoensis</name>
    <dbReference type="NCBI Taxonomy" id="85688"/>
    <lineage>
        <taxon>Bacteria</taxon>
        <taxon>Bacillati</taxon>
        <taxon>Actinomycetota</taxon>
        <taxon>Actinomycetes</taxon>
        <taxon>Mycobacteriales</taxon>
        <taxon>Nocardiaceae</taxon>
        <taxon>Nocardia</taxon>
    </lineage>
</organism>
<sequence>MSAALEPPARAVVFTARQMSRHRILTSCVSLLVVLVLAVGYLLLGSLQVDPMRSNYRVRIALAQSGGLLPGQDVTLRGVRIGRVRSVDADSSGVVAVAAIDSRTRIPVHTHVRVASLSAAGEQYLDFRPESDAGPYLSDDAVIDQRDTSTPTTLAELLDSLNGTLTQVDPAKIEAIVRELGMSSAGPGKLAAVVDGGMFMLSTLDSILPQTVSLLHNSKAVLTAVGETAPGLQSTAQNLSTTMAGVSAMTGGYQDLLGNTPGALTAVDSLIADNSSTMVQLLGNLTTTAQMAYVHTPALQEFFFPQQRTGSTLDAIGTGLHDGAAWALVSAYPKYSCDYDLPRLPGSVPNYPEPYLNARCTDPDPAVLPRGAANAPRPPGDNTSAAPPGADPRQRADPTPRGLLTYDGGPASRGNIPPPK</sequence>
<dbReference type="InterPro" id="IPR003399">
    <property type="entry name" value="Mce/MlaD"/>
</dbReference>
<evidence type="ECO:0000259" key="4">
    <source>
        <dbReference type="Pfam" id="PF11887"/>
    </source>
</evidence>
<dbReference type="GO" id="GO:0005576">
    <property type="term" value="C:extracellular region"/>
    <property type="evidence" value="ECO:0007669"/>
    <property type="project" value="TreeGrafter"/>
</dbReference>
<gene>
    <name evidence="5" type="ORF">B7C42_07526</name>
</gene>
<name>A0A231GUQ5_9NOCA</name>
<dbReference type="PANTHER" id="PTHR33371:SF16">
    <property type="entry name" value="MCE-FAMILY PROTEIN MCE3F"/>
    <property type="match status" value="1"/>
</dbReference>
<evidence type="ECO:0000313" key="5">
    <source>
        <dbReference type="EMBL" id="OXR40360.1"/>
    </source>
</evidence>
<dbReference type="NCBIfam" id="TIGR00996">
    <property type="entry name" value="Mtu_fam_mce"/>
    <property type="match status" value="1"/>
</dbReference>
<dbReference type="RefSeq" id="WP_189595119.1">
    <property type="nucleotide sequence ID" value="NZ_NGAF01000033.1"/>
</dbReference>